<dbReference type="Gene3D" id="3.40.220.10">
    <property type="entry name" value="Leucine Aminopeptidase, subunit E, domain 1"/>
    <property type="match status" value="1"/>
</dbReference>
<dbReference type="Gene3D" id="3.30.870.10">
    <property type="entry name" value="Endonuclease Chain A"/>
    <property type="match status" value="1"/>
</dbReference>
<dbReference type="SUPFAM" id="SSF56024">
    <property type="entry name" value="Phospholipase D/nuclease"/>
    <property type="match status" value="1"/>
</dbReference>
<dbReference type="InterPro" id="IPR024900">
    <property type="entry name" value="O-Ac-ADP-ribose_deAcase"/>
</dbReference>
<dbReference type="GO" id="GO:0061463">
    <property type="term" value="F:O-acetyl-ADP-ribose deacetylase activity"/>
    <property type="evidence" value="ECO:0007669"/>
    <property type="project" value="UniProtKB-EC"/>
</dbReference>
<dbReference type="InterPro" id="IPR002589">
    <property type="entry name" value="Macro_dom"/>
</dbReference>
<dbReference type="GO" id="GO:0042278">
    <property type="term" value="P:purine nucleoside metabolic process"/>
    <property type="evidence" value="ECO:0007669"/>
    <property type="project" value="UniProtKB-UniRule"/>
</dbReference>
<feature type="binding site" evidence="2">
    <location>
        <begin position="33"/>
        <end position="35"/>
    </location>
    <ligand>
        <name>substrate</name>
    </ligand>
</feature>
<dbReference type="NCBIfam" id="NF001664">
    <property type="entry name" value="PRK00431.1-6"/>
    <property type="match status" value="1"/>
</dbReference>
<comment type="catalytic activity">
    <reaction evidence="2">
        <text>2''-O-acetyl-ADP-D-ribose + H2O = ADP-D-ribose + acetate + H(+)</text>
        <dbReference type="Rhea" id="RHEA:57060"/>
        <dbReference type="ChEBI" id="CHEBI:15377"/>
        <dbReference type="ChEBI" id="CHEBI:15378"/>
        <dbReference type="ChEBI" id="CHEBI:30089"/>
        <dbReference type="ChEBI" id="CHEBI:57967"/>
        <dbReference type="ChEBI" id="CHEBI:83767"/>
        <dbReference type="EC" id="3.1.1.106"/>
    </reaction>
</comment>
<feature type="domain" description="Macro" evidence="3">
    <location>
        <begin position="1"/>
        <end position="175"/>
    </location>
</feature>
<feature type="binding site" evidence="2">
    <location>
        <begin position="11"/>
        <end position="12"/>
    </location>
    <ligand>
        <name>substrate</name>
    </ligand>
</feature>
<feature type="binding site" evidence="2">
    <location>
        <position position="25"/>
    </location>
    <ligand>
        <name>substrate</name>
    </ligand>
</feature>
<protein>
    <recommendedName>
        <fullName evidence="2">O-acetyl-ADP-ribose deacetylase</fullName>
        <ecNumber evidence="2">3.1.1.106</ecNumber>
    </recommendedName>
    <alternativeName>
        <fullName evidence="2">Regulator of RNase III activity</fullName>
    </alternativeName>
</protein>
<evidence type="ECO:0000313" key="4">
    <source>
        <dbReference type="EMBL" id="BBU84812.1"/>
    </source>
</evidence>
<dbReference type="Pfam" id="PF01661">
    <property type="entry name" value="Macro"/>
    <property type="match status" value="1"/>
</dbReference>
<feature type="binding site" evidence="2">
    <location>
        <begin position="122"/>
        <end position="126"/>
    </location>
    <ligand>
        <name>substrate</name>
    </ligand>
</feature>
<dbReference type="PROSITE" id="PS51154">
    <property type="entry name" value="MACRO"/>
    <property type="match status" value="1"/>
</dbReference>
<dbReference type="SMART" id="SM00506">
    <property type="entry name" value="A1pp"/>
    <property type="match status" value="1"/>
</dbReference>
<name>A0A8S0FWW0_ECOLX</name>
<dbReference type="PANTHER" id="PTHR11106:SF27">
    <property type="entry name" value="MACRO DOMAIN-CONTAINING PROTEIN"/>
    <property type="match status" value="1"/>
</dbReference>
<sequence length="350" mass="38657">MKTRIHVVQGDITKLAVDVIVNAANPSLMGGGGVDGAIHRAAGPALLDACLKVRQQQGDCPTGHAVITLAGDLPAKAVVHTVGPVWRGGEQNEDQLLQDAYLNSLRLVAANSYTSVAFPAISTGVYGYPRAAAAEIAVKTVSEFITRHALPEQVYFVCYESVKGVFFMKKTPTSTKDSLPNKEMNDLPRLASAVLPLCSQHPGQCGLFPLEKSLDAFAARYRLAEMAEHTLDVQYYIWQDDMSGRLLFSALLAAAKRGVRVRLLLDDNNTPGLDDILRLLDSHPRIEVRLFNPFSFRLLRPLGYITDFSRLNRRMHNKSFTVDGVVTLWWEDEILVMPILGQGKSHFFRI</sequence>
<evidence type="ECO:0000259" key="3">
    <source>
        <dbReference type="PROSITE" id="PS51154"/>
    </source>
</evidence>
<dbReference type="GO" id="GO:0008428">
    <property type="term" value="F:ribonuclease inhibitor activity"/>
    <property type="evidence" value="ECO:0007669"/>
    <property type="project" value="UniProtKB-UniRule"/>
</dbReference>
<dbReference type="PANTHER" id="PTHR11106">
    <property type="entry name" value="GANGLIOSIDE INDUCED DIFFERENTIATION ASSOCIATED PROTEIN 2-RELATED"/>
    <property type="match status" value="1"/>
</dbReference>
<comment type="function">
    <text evidence="2">Deacetylates O-acetyl-ADP ribose to yield ADP-ribose and free acetate. Down-regulates ribonuclease 3 (RNase III) activity. Acts by interacting directly with the region of the ribonuclease that is required for dimerization/activation.</text>
</comment>
<comment type="subunit">
    <text evidence="2">Homodimer. Interacts with RNase III.</text>
</comment>
<feature type="active site" description="Proton acceptor" evidence="2">
    <location>
        <position position="35"/>
    </location>
</feature>
<dbReference type="EC" id="3.1.1.106" evidence="2"/>
<evidence type="ECO:0000256" key="2">
    <source>
        <dbReference type="HAMAP-Rule" id="MF_01205"/>
    </source>
</evidence>
<dbReference type="InterPro" id="IPR043472">
    <property type="entry name" value="Macro_dom-like"/>
</dbReference>
<comment type="similarity">
    <text evidence="2">Belongs to the MacroD-type family. YmdB subfamily.</text>
</comment>
<dbReference type="InterPro" id="IPR025202">
    <property type="entry name" value="PLD-like_dom"/>
</dbReference>
<dbReference type="Pfam" id="PF13091">
    <property type="entry name" value="PLDc_2"/>
    <property type="match status" value="1"/>
</dbReference>
<comment type="catalytic activity">
    <reaction evidence="2">
        <text>3''-O-acetyl-ADP-D-ribose + H2O = ADP-D-ribose + acetate + H(+)</text>
        <dbReference type="Rhea" id="RHEA:59244"/>
        <dbReference type="ChEBI" id="CHEBI:15377"/>
        <dbReference type="ChEBI" id="CHEBI:15378"/>
        <dbReference type="ChEBI" id="CHEBI:30089"/>
        <dbReference type="ChEBI" id="CHEBI:57967"/>
        <dbReference type="ChEBI" id="CHEBI:142723"/>
        <dbReference type="EC" id="3.1.1.106"/>
    </reaction>
</comment>
<dbReference type="SUPFAM" id="SSF52949">
    <property type="entry name" value="Macro domain-like"/>
    <property type="match status" value="1"/>
</dbReference>
<dbReference type="HAMAP" id="MF_01205">
    <property type="entry name" value="YmdB"/>
    <property type="match status" value="1"/>
</dbReference>
<proteinExistence type="inferred from homology"/>
<dbReference type="NCBIfam" id="NF001660">
    <property type="entry name" value="PRK00431.1-1"/>
    <property type="match status" value="1"/>
</dbReference>
<accession>A0A8S0FWW0</accession>
<evidence type="ECO:0000313" key="5">
    <source>
        <dbReference type="Proteomes" id="UP000467488"/>
    </source>
</evidence>
<gene>
    <name evidence="2" type="primary">ymdB</name>
    <name evidence="4" type="ORF">EIMP300_62120</name>
</gene>
<evidence type="ECO:0000256" key="1">
    <source>
        <dbReference type="ARBA" id="ARBA00022801"/>
    </source>
</evidence>
<keyword evidence="1 2" id="KW-0378">Hydrolase</keyword>
<dbReference type="CDD" id="cd09111">
    <property type="entry name" value="PLDc_ymdC_like_1"/>
    <property type="match status" value="1"/>
</dbReference>
<dbReference type="EMBL" id="AP022360">
    <property type="protein sequence ID" value="BBU84812.1"/>
    <property type="molecule type" value="Genomic_DNA"/>
</dbReference>
<dbReference type="CDD" id="cd02908">
    <property type="entry name" value="Macro_OAADPr_deacetylase"/>
    <property type="match status" value="1"/>
</dbReference>
<organism evidence="4 5">
    <name type="scientific">Escherichia coli</name>
    <dbReference type="NCBI Taxonomy" id="562"/>
    <lineage>
        <taxon>Bacteria</taxon>
        <taxon>Pseudomonadati</taxon>
        <taxon>Pseudomonadota</taxon>
        <taxon>Gammaproteobacteria</taxon>
        <taxon>Enterobacterales</taxon>
        <taxon>Enterobacteriaceae</taxon>
        <taxon>Escherichia</taxon>
    </lineage>
</organism>
<dbReference type="Proteomes" id="UP000467488">
    <property type="component" value="Chromosome"/>
</dbReference>
<dbReference type="GO" id="GO:0001883">
    <property type="term" value="F:purine nucleoside binding"/>
    <property type="evidence" value="ECO:0007669"/>
    <property type="project" value="UniProtKB-UniRule"/>
</dbReference>
<reference evidence="4 5" key="1">
    <citation type="submission" date="2020-01" db="EMBL/GenBank/DDBJ databases">
        <title>Dynamics of blaIMP-6 dissemination in carbapenem resistant Enterobacteriacea isolated from regional surveillance in Osaka, Japan.</title>
        <authorList>
            <person name="Abe R."/>
            <person name="Akeda Y."/>
            <person name="Sugawara Y."/>
            <person name="Yamamoto N."/>
            <person name="Tomono K."/>
            <person name="Takeuchi D."/>
            <person name="Kawahara R."/>
            <person name="Hamada S."/>
        </authorList>
    </citation>
    <scope>NUCLEOTIDE SEQUENCE [LARGE SCALE GENOMIC DNA]</scope>
    <source>
        <strain evidence="4 5">E300</strain>
    </source>
</reference>
<dbReference type="AlphaFoldDB" id="A0A8S0FWW0"/>